<feature type="region of interest" description="Disordered" evidence="1">
    <location>
        <begin position="298"/>
        <end position="416"/>
    </location>
</feature>
<protein>
    <submittedName>
        <fullName evidence="2">Uncharacterized protein</fullName>
    </submittedName>
</protein>
<gene>
    <name evidence="2" type="ORF">PODCO_702755</name>
</gene>
<reference evidence="2" key="1">
    <citation type="submission" date="2018-02" db="EMBL/GenBank/DDBJ databases">
        <authorList>
            <person name="Silar P."/>
        </authorList>
    </citation>
    <scope>NUCLEOTIDE SEQUENCE [LARGE SCALE GENOMIC DNA]</scope>
    <source>
        <strain evidence="2">T</strain>
    </source>
</reference>
<feature type="region of interest" description="Disordered" evidence="1">
    <location>
        <begin position="444"/>
        <end position="466"/>
    </location>
</feature>
<evidence type="ECO:0000256" key="1">
    <source>
        <dbReference type="SAM" id="MobiDB-lite"/>
    </source>
</evidence>
<feature type="region of interest" description="Disordered" evidence="1">
    <location>
        <begin position="495"/>
        <end position="528"/>
    </location>
</feature>
<name>A0ABY6SKS6_PODCO</name>
<evidence type="ECO:0000313" key="2">
    <source>
        <dbReference type="EMBL" id="VBB86373.1"/>
    </source>
</evidence>
<proteinExistence type="predicted"/>
<organism evidence="2 3">
    <name type="scientific">Podospora comata</name>
    <dbReference type="NCBI Taxonomy" id="48703"/>
    <lineage>
        <taxon>Eukaryota</taxon>
        <taxon>Fungi</taxon>
        <taxon>Dikarya</taxon>
        <taxon>Ascomycota</taxon>
        <taxon>Pezizomycotina</taxon>
        <taxon>Sordariomycetes</taxon>
        <taxon>Sordariomycetidae</taxon>
        <taxon>Sordariales</taxon>
        <taxon>Podosporaceae</taxon>
        <taxon>Podospora</taxon>
    </lineage>
</organism>
<accession>A0ABY6SKS6</accession>
<evidence type="ECO:0000313" key="3">
    <source>
        <dbReference type="Proteomes" id="UP000280685"/>
    </source>
</evidence>
<dbReference type="Proteomes" id="UP000280685">
    <property type="component" value="Chromosome 7"/>
</dbReference>
<keyword evidence="3" id="KW-1185">Reference proteome</keyword>
<feature type="compositionally biased region" description="Pro residues" evidence="1">
    <location>
        <begin position="322"/>
        <end position="334"/>
    </location>
</feature>
<dbReference type="EMBL" id="LR026970">
    <property type="protein sequence ID" value="VBB86373.1"/>
    <property type="molecule type" value="Genomic_DNA"/>
</dbReference>
<sequence>MTTTPSPLLATRSSSLQMLASLLRLPPEMMVGGATTREMPAQWLAEQKQVVDSGVLPFEVLAKPTTTAREVSSSSSRWRRVVAPFLLTGSRQRGLCQAHGGLDYDLVREVYGLVRKEVVDGGEGVRSWLRFISRCREEYKRDDWRDVRGFVEDMAGVVVLMEGFEVGDGVDEERWEGYFGRGVRMEDVKERFGTGWERVGSGCLACVLGVIGGRKEVVVGLRGSCLSRAKRRTPRLEGRWLGGWMDGEMVRESEVLAGRLRVVRRLQEGRSGGEGVGMNFVRGFEEVRLADDAGHRAGGNAIYEGEGSRQLSTNNPYRPTDPKSPSPPVPPPQEPFGGFDGAFDSDDDHYQQILNTLVPPGNHIQNPIPPPTPPSMSDSRDYHPPRQSWTAPIPPLSLPRRCPPPHHSHPPANLNPQVHTAIIPPPSSSYYADEILNHYQDYQDHKPSARTRSSTIFSGRPRPEEYDSLVSMDNNEAALLCRREHQKRLDECYSEKSTKARLKRGLERGRSSPGSDGDRTEWGDFCRF</sequence>